<protein>
    <submittedName>
        <fullName evidence="1">Uncharacterized protein</fullName>
    </submittedName>
</protein>
<evidence type="ECO:0000313" key="1">
    <source>
        <dbReference type="EMBL" id="TWW76912.1"/>
    </source>
</evidence>
<proteinExistence type="predicted"/>
<accession>A0A5C6PAY0</accession>
<sequence>MPTSGPGLMSLAAVCVLESAETEAECGHRQREEIALLAQPPLGLLGLLQPEPRATKIFASGPA</sequence>
<name>A0A5C6PAY0_9TELE</name>
<gene>
    <name evidence="1" type="ORF">D4764_12G0003020</name>
</gene>
<evidence type="ECO:0000313" key="2">
    <source>
        <dbReference type="Proteomes" id="UP000324091"/>
    </source>
</evidence>
<reference evidence="1 2" key="1">
    <citation type="submission" date="2019-04" db="EMBL/GenBank/DDBJ databases">
        <title>Chromosome genome assembly for Takifugu flavidus.</title>
        <authorList>
            <person name="Xiao S."/>
        </authorList>
    </citation>
    <scope>NUCLEOTIDE SEQUENCE [LARGE SCALE GENOMIC DNA]</scope>
    <source>
        <strain evidence="1">HTHZ2018</strain>
        <tissue evidence="1">Muscle</tissue>
    </source>
</reference>
<keyword evidence="2" id="KW-1185">Reference proteome</keyword>
<dbReference type="Proteomes" id="UP000324091">
    <property type="component" value="Chromosome 12"/>
</dbReference>
<organism evidence="1 2">
    <name type="scientific">Takifugu flavidus</name>
    <name type="common">sansaifugu</name>
    <dbReference type="NCBI Taxonomy" id="433684"/>
    <lineage>
        <taxon>Eukaryota</taxon>
        <taxon>Metazoa</taxon>
        <taxon>Chordata</taxon>
        <taxon>Craniata</taxon>
        <taxon>Vertebrata</taxon>
        <taxon>Euteleostomi</taxon>
        <taxon>Actinopterygii</taxon>
        <taxon>Neopterygii</taxon>
        <taxon>Teleostei</taxon>
        <taxon>Neoteleostei</taxon>
        <taxon>Acanthomorphata</taxon>
        <taxon>Eupercaria</taxon>
        <taxon>Tetraodontiformes</taxon>
        <taxon>Tetradontoidea</taxon>
        <taxon>Tetraodontidae</taxon>
        <taxon>Takifugu</taxon>
    </lineage>
</organism>
<dbReference type="AlphaFoldDB" id="A0A5C6PAY0"/>
<dbReference type="EMBL" id="RHFK02000004">
    <property type="protein sequence ID" value="TWW76912.1"/>
    <property type="molecule type" value="Genomic_DNA"/>
</dbReference>
<comment type="caution">
    <text evidence="1">The sequence shown here is derived from an EMBL/GenBank/DDBJ whole genome shotgun (WGS) entry which is preliminary data.</text>
</comment>